<dbReference type="InterPro" id="IPR037923">
    <property type="entry name" value="HTH-like"/>
</dbReference>
<evidence type="ECO:0000259" key="2">
    <source>
        <dbReference type="Pfam" id="PF02311"/>
    </source>
</evidence>
<dbReference type="RefSeq" id="WP_378092250.1">
    <property type="nucleotide sequence ID" value="NZ_JBHSEP010000001.1"/>
</dbReference>
<dbReference type="Pfam" id="PF02311">
    <property type="entry name" value="AraC_binding"/>
    <property type="match status" value="1"/>
</dbReference>
<evidence type="ECO:0000256" key="1">
    <source>
        <dbReference type="ARBA" id="ARBA00023125"/>
    </source>
</evidence>
<dbReference type="SUPFAM" id="SSF51215">
    <property type="entry name" value="Regulatory protein AraC"/>
    <property type="match status" value="1"/>
</dbReference>
<proteinExistence type="predicted"/>
<evidence type="ECO:0000313" key="3">
    <source>
        <dbReference type="EMBL" id="MFC4597208.1"/>
    </source>
</evidence>
<protein>
    <submittedName>
        <fullName evidence="3">AraC family ligand binding domain-containing protein</fullName>
    </submittedName>
</protein>
<sequence length="168" mass="18782">MTSADKLADIYAGGSYEIKEVYRLVFQPKSVLREFRTVKHGFLFVVRGEAMMSVDGTVYELQQGSVFHAAPGMRLDAQVTSPSEYEYYTVLYSFDEAGGSRECDRHFLLEPAANPRVTELLSVLHQSARTLDGIGRLRVKQLFLSVMDQILTGCKHRESGSAPGQQNI</sequence>
<keyword evidence="1" id="KW-0238">DNA-binding</keyword>
<dbReference type="Proteomes" id="UP001596028">
    <property type="component" value="Unassembled WGS sequence"/>
</dbReference>
<dbReference type="EMBL" id="JBHSEP010000001">
    <property type="protein sequence ID" value="MFC4597208.1"/>
    <property type="molecule type" value="Genomic_DNA"/>
</dbReference>
<name>A0ABV9F7M6_9BACL</name>
<dbReference type="InterPro" id="IPR014710">
    <property type="entry name" value="RmlC-like_jellyroll"/>
</dbReference>
<organism evidence="3 4">
    <name type="scientific">Cohnella hongkongensis</name>
    <dbReference type="NCBI Taxonomy" id="178337"/>
    <lineage>
        <taxon>Bacteria</taxon>
        <taxon>Bacillati</taxon>
        <taxon>Bacillota</taxon>
        <taxon>Bacilli</taxon>
        <taxon>Bacillales</taxon>
        <taxon>Paenibacillaceae</taxon>
        <taxon>Cohnella</taxon>
    </lineage>
</organism>
<reference evidence="4" key="1">
    <citation type="journal article" date="2019" name="Int. J. Syst. Evol. Microbiol.">
        <title>The Global Catalogue of Microorganisms (GCM) 10K type strain sequencing project: providing services to taxonomists for standard genome sequencing and annotation.</title>
        <authorList>
            <consortium name="The Broad Institute Genomics Platform"/>
            <consortium name="The Broad Institute Genome Sequencing Center for Infectious Disease"/>
            <person name="Wu L."/>
            <person name="Ma J."/>
        </authorList>
    </citation>
    <scope>NUCLEOTIDE SEQUENCE [LARGE SCALE GENOMIC DNA]</scope>
    <source>
        <strain evidence="4">CCUG 49571</strain>
    </source>
</reference>
<comment type="caution">
    <text evidence="3">The sequence shown here is derived from an EMBL/GenBank/DDBJ whole genome shotgun (WGS) entry which is preliminary data.</text>
</comment>
<feature type="domain" description="AraC-type arabinose-binding/dimerisation" evidence="2">
    <location>
        <begin position="41"/>
        <end position="128"/>
    </location>
</feature>
<dbReference type="InterPro" id="IPR003313">
    <property type="entry name" value="AraC-bd"/>
</dbReference>
<accession>A0ABV9F7M6</accession>
<gene>
    <name evidence="3" type="ORF">ACFO3S_03055</name>
</gene>
<evidence type="ECO:0000313" key="4">
    <source>
        <dbReference type="Proteomes" id="UP001596028"/>
    </source>
</evidence>
<dbReference type="Gene3D" id="2.60.120.10">
    <property type="entry name" value="Jelly Rolls"/>
    <property type="match status" value="1"/>
</dbReference>
<keyword evidence="4" id="KW-1185">Reference proteome</keyword>